<reference evidence="1 2" key="1">
    <citation type="submission" date="2020-10" db="EMBL/GenBank/DDBJ databases">
        <title>Olsenella immobilis sp.nov., isolated from the mud in a fermentation cellar used for the production of Chinese strong-flavoured liquor.</title>
        <authorList>
            <person name="Lu L."/>
        </authorList>
    </citation>
    <scope>NUCLEOTIDE SEQUENCE [LARGE SCALE GENOMIC DNA]</scope>
    <source>
        <strain evidence="1 2">LZLJ-2</strain>
    </source>
</reference>
<name>A0A7S7RUJ8_9ACTN</name>
<gene>
    <name evidence="1" type="ORF">INP52_07965</name>
</gene>
<organism evidence="1 2">
    <name type="scientific">Thermophilibacter immobilis</name>
    <dbReference type="NCBI Taxonomy" id="2779519"/>
    <lineage>
        <taxon>Bacteria</taxon>
        <taxon>Bacillati</taxon>
        <taxon>Actinomycetota</taxon>
        <taxon>Coriobacteriia</taxon>
        <taxon>Coriobacteriales</taxon>
        <taxon>Atopobiaceae</taxon>
        <taxon>Thermophilibacter</taxon>
    </lineage>
</organism>
<protein>
    <submittedName>
        <fullName evidence="1">Uncharacterized protein</fullName>
    </submittedName>
</protein>
<keyword evidence="2" id="KW-1185">Reference proteome</keyword>
<evidence type="ECO:0000313" key="1">
    <source>
        <dbReference type="EMBL" id="QOY60334.1"/>
    </source>
</evidence>
<accession>A0A7S7RUJ8</accession>
<proteinExistence type="predicted"/>
<evidence type="ECO:0000313" key="2">
    <source>
        <dbReference type="Proteomes" id="UP000593735"/>
    </source>
</evidence>
<dbReference type="RefSeq" id="WP_194370679.1">
    <property type="nucleotide sequence ID" value="NZ_CP063767.1"/>
</dbReference>
<dbReference type="KEGG" id="tio:INP52_07965"/>
<dbReference type="Proteomes" id="UP000593735">
    <property type="component" value="Chromosome"/>
</dbReference>
<dbReference type="EMBL" id="CP063767">
    <property type="protein sequence ID" value="QOY60334.1"/>
    <property type="molecule type" value="Genomic_DNA"/>
</dbReference>
<sequence length="143" mass="15484">MGRIVTDEKSVDKIVEDYQISCGSAHVRLSRAAGNLASPCVVFADSEEDGYEPANFVLDAAHAARVGLGRMNLPRMREAAKSSLAEKGALLQDKRTTENLVSALTEECAATERKLAAISPVQRRSSAIRAKDFFKSTRSISVQ</sequence>
<dbReference type="AlphaFoldDB" id="A0A7S7RUJ8"/>